<dbReference type="InterPro" id="IPR050807">
    <property type="entry name" value="TransReg_Diox_bact_type"/>
</dbReference>
<keyword evidence="1" id="KW-0238">DNA-binding</keyword>
<dbReference type="EMBL" id="CAFBNF010000100">
    <property type="protein sequence ID" value="CAB4943857.1"/>
    <property type="molecule type" value="Genomic_DNA"/>
</dbReference>
<accession>A0A6J7JLR7</accession>
<dbReference type="InterPro" id="IPR010982">
    <property type="entry name" value="Lambda_DNA-bd_dom_sf"/>
</dbReference>
<evidence type="ECO:0000256" key="1">
    <source>
        <dbReference type="ARBA" id="ARBA00023125"/>
    </source>
</evidence>
<dbReference type="Pfam" id="PF01381">
    <property type="entry name" value="HTH_3"/>
    <property type="match status" value="1"/>
</dbReference>
<protein>
    <submittedName>
        <fullName evidence="4">Unannotated protein</fullName>
    </submittedName>
</protein>
<feature type="region of interest" description="Disordered" evidence="2">
    <location>
        <begin position="117"/>
        <end position="145"/>
    </location>
</feature>
<dbReference type="GO" id="GO:0003700">
    <property type="term" value="F:DNA-binding transcription factor activity"/>
    <property type="evidence" value="ECO:0007669"/>
    <property type="project" value="TreeGrafter"/>
</dbReference>
<dbReference type="Gene3D" id="1.10.260.40">
    <property type="entry name" value="lambda repressor-like DNA-binding domains"/>
    <property type="match status" value="1"/>
</dbReference>
<name>A0A6J7JLR7_9ZZZZ</name>
<dbReference type="PANTHER" id="PTHR46797">
    <property type="entry name" value="HTH-TYPE TRANSCRIPTIONAL REGULATOR"/>
    <property type="match status" value="1"/>
</dbReference>
<reference evidence="4" key="1">
    <citation type="submission" date="2020-05" db="EMBL/GenBank/DDBJ databases">
        <authorList>
            <person name="Chiriac C."/>
            <person name="Salcher M."/>
            <person name="Ghai R."/>
            <person name="Kavagutti S V."/>
        </authorList>
    </citation>
    <scope>NUCLEOTIDE SEQUENCE</scope>
</reference>
<dbReference type="EMBL" id="CAFBOZ010000037">
    <property type="protein sequence ID" value="CAB4996293.1"/>
    <property type="molecule type" value="Genomic_DNA"/>
</dbReference>
<dbReference type="PROSITE" id="PS50943">
    <property type="entry name" value="HTH_CROC1"/>
    <property type="match status" value="1"/>
</dbReference>
<organism evidence="4">
    <name type="scientific">freshwater metagenome</name>
    <dbReference type="NCBI Taxonomy" id="449393"/>
    <lineage>
        <taxon>unclassified sequences</taxon>
        <taxon>metagenomes</taxon>
        <taxon>ecological metagenomes</taxon>
    </lineage>
</organism>
<gene>
    <name evidence="4" type="ORF">UFOPK3773_01010</name>
    <name evidence="5" type="ORF">UFOPK3992_00378</name>
</gene>
<evidence type="ECO:0000259" key="3">
    <source>
        <dbReference type="PROSITE" id="PS50943"/>
    </source>
</evidence>
<dbReference type="SMART" id="SM00530">
    <property type="entry name" value="HTH_XRE"/>
    <property type="match status" value="1"/>
</dbReference>
<dbReference type="GO" id="GO:0005829">
    <property type="term" value="C:cytosol"/>
    <property type="evidence" value="ECO:0007669"/>
    <property type="project" value="TreeGrafter"/>
</dbReference>
<dbReference type="SUPFAM" id="SSF47413">
    <property type="entry name" value="lambda repressor-like DNA-binding domains"/>
    <property type="match status" value="1"/>
</dbReference>
<sequence>MSARLDVTSLGSFIREQREAAEVSLRQLAKTSGVSNPYLSQIERGLRNPSAEILGQIARALRISAETLYVQAGFLEEREDREPAPSFTVALAADPTLTERQRGVLLEIYTAFMSENAASRARAEPETPVASKRSTTKRADRPATS</sequence>
<evidence type="ECO:0000313" key="5">
    <source>
        <dbReference type="EMBL" id="CAB4996293.1"/>
    </source>
</evidence>
<dbReference type="GO" id="GO:0003677">
    <property type="term" value="F:DNA binding"/>
    <property type="evidence" value="ECO:0007669"/>
    <property type="project" value="UniProtKB-KW"/>
</dbReference>
<evidence type="ECO:0000313" key="4">
    <source>
        <dbReference type="EMBL" id="CAB4943857.1"/>
    </source>
</evidence>
<evidence type="ECO:0000256" key="2">
    <source>
        <dbReference type="SAM" id="MobiDB-lite"/>
    </source>
</evidence>
<dbReference type="PANTHER" id="PTHR46797:SF1">
    <property type="entry name" value="METHYLPHOSPHONATE SYNTHASE"/>
    <property type="match status" value="1"/>
</dbReference>
<feature type="domain" description="HTH cro/C1-type" evidence="3">
    <location>
        <begin position="14"/>
        <end position="68"/>
    </location>
</feature>
<dbReference type="CDD" id="cd00093">
    <property type="entry name" value="HTH_XRE"/>
    <property type="match status" value="1"/>
</dbReference>
<proteinExistence type="predicted"/>
<dbReference type="AlphaFoldDB" id="A0A6J7JLR7"/>
<dbReference type="InterPro" id="IPR001387">
    <property type="entry name" value="Cro/C1-type_HTH"/>
</dbReference>